<dbReference type="PROSITE" id="PS50181">
    <property type="entry name" value="FBOX"/>
    <property type="match status" value="1"/>
</dbReference>
<dbReference type="SUPFAM" id="SSF81383">
    <property type="entry name" value="F-box domain"/>
    <property type="match status" value="1"/>
</dbReference>
<evidence type="ECO:0000256" key="3">
    <source>
        <dbReference type="ARBA" id="ARBA00023004"/>
    </source>
</evidence>
<keyword evidence="9" id="KW-1185">Reference proteome</keyword>
<reference evidence="8" key="1">
    <citation type="submission" date="2021-02" db="EMBL/GenBank/DDBJ databases">
        <title>First Annotated Genome of the Yellow-green Alga Tribonema minus.</title>
        <authorList>
            <person name="Mahan K.M."/>
        </authorList>
    </citation>
    <scope>NUCLEOTIDE SEQUENCE</scope>
    <source>
        <strain evidence="8">UTEX B ZZ1240</strain>
    </source>
</reference>
<dbReference type="GO" id="GO:0016020">
    <property type="term" value="C:membrane"/>
    <property type="evidence" value="ECO:0007669"/>
    <property type="project" value="TreeGrafter"/>
</dbReference>
<dbReference type="SMART" id="SM01117">
    <property type="entry name" value="Cyt-b5"/>
    <property type="match status" value="1"/>
</dbReference>
<accession>A0A835YMT3</accession>
<evidence type="ECO:0000256" key="1">
    <source>
        <dbReference type="ARBA" id="ARBA00022617"/>
    </source>
</evidence>
<keyword evidence="2 5" id="KW-0479">Metal-binding</keyword>
<dbReference type="OrthoDB" id="260519at2759"/>
<evidence type="ECO:0000256" key="2">
    <source>
        <dbReference type="ARBA" id="ARBA00022723"/>
    </source>
</evidence>
<dbReference type="EMBL" id="JAFCMP010000536">
    <property type="protein sequence ID" value="KAG5176480.1"/>
    <property type="molecule type" value="Genomic_DNA"/>
</dbReference>
<comment type="similarity">
    <text evidence="4 5">Belongs to the cytochrome b5 family.</text>
</comment>
<dbReference type="GO" id="GO:0046872">
    <property type="term" value="F:metal ion binding"/>
    <property type="evidence" value="ECO:0007669"/>
    <property type="project" value="UniProtKB-UniRule"/>
</dbReference>
<evidence type="ECO:0000313" key="8">
    <source>
        <dbReference type="EMBL" id="KAG5176480.1"/>
    </source>
</evidence>
<dbReference type="PROSITE" id="PS00191">
    <property type="entry name" value="CYTOCHROME_B5_1"/>
    <property type="match status" value="1"/>
</dbReference>
<dbReference type="InterPro" id="IPR036400">
    <property type="entry name" value="Cyt_B5-like_heme/steroid_sf"/>
</dbReference>
<dbReference type="InterPro" id="IPR001810">
    <property type="entry name" value="F-box_dom"/>
</dbReference>
<dbReference type="InterPro" id="IPR036047">
    <property type="entry name" value="F-box-like_dom_sf"/>
</dbReference>
<dbReference type="PROSITE" id="PS50255">
    <property type="entry name" value="CYTOCHROME_B5_2"/>
    <property type="match status" value="1"/>
</dbReference>
<evidence type="ECO:0000313" key="9">
    <source>
        <dbReference type="Proteomes" id="UP000664859"/>
    </source>
</evidence>
<protein>
    <recommendedName>
        <fullName evidence="10">Cytochrome b5 heme-binding domain-containing protein</fullName>
    </recommendedName>
</protein>
<keyword evidence="1 5" id="KW-0349">Heme</keyword>
<dbReference type="Pfam" id="PF00173">
    <property type="entry name" value="Cyt-b5"/>
    <property type="match status" value="1"/>
</dbReference>
<feature type="domain" description="F-box" evidence="6">
    <location>
        <begin position="1"/>
        <end position="45"/>
    </location>
</feature>
<comment type="caution">
    <text evidence="8">The sequence shown here is derived from an EMBL/GenBank/DDBJ whole genome shotgun (WGS) entry which is preliminary data.</text>
</comment>
<proteinExistence type="inferred from homology"/>
<dbReference type="GO" id="GO:0020037">
    <property type="term" value="F:heme binding"/>
    <property type="evidence" value="ECO:0007669"/>
    <property type="project" value="UniProtKB-UniRule"/>
</dbReference>
<evidence type="ECO:0000256" key="4">
    <source>
        <dbReference type="ARBA" id="ARBA00038168"/>
    </source>
</evidence>
<dbReference type="InterPro" id="IPR001199">
    <property type="entry name" value="Cyt_B5-like_heme/steroid-bd"/>
</dbReference>
<evidence type="ECO:0000256" key="5">
    <source>
        <dbReference type="RuleBase" id="RU362121"/>
    </source>
</evidence>
<dbReference type="InterPro" id="IPR018506">
    <property type="entry name" value="Cyt_B5_heme-BS"/>
</dbReference>
<dbReference type="Gene3D" id="3.10.120.10">
    <property type="entry name" value="Cytochrome b5-like heme/steroid binding domain"/>
    <property type="match status" value="1"/>
</dbReference>
<evidence type="ECO:0008006" key="10">
    <source>
        <dbReference type="Google" id="ProtNLM"/>
    </source>
</evidence>
<sequence>MLCQLPATLLVEVLSYLSPYHVTVLEQASSHTRDVARLEGHWRERFIRLFGHPHSSADVPLHAAPHRGSAAHCRWLGTWRLSFYRELRERPHTLMSEARAAGLQYLLIHGSVYDVGPFLDLHPGGVGILLEQVEKGGDATRQFELYMHSDAARRMMRDFCVWDAAAAAGAHGTLRTLLLSS</sequence>
<dbReference type="AlphaFoldDB" id="A0A835YMT3"/>
<dbReference type="InterPro" id="IPR050668">
    <property type="entry name" value="Cytochrome_b5"/>
</dbReference>
<keyword evidence="3 5" id="KW-0408">Iron</keyword>
<dbReference type="Gene3D" id="1.20.1280.50">
    <property type="match status" value="1"/>
</dbReference>
<dbReference type="SUPFAM" id="SSF55856">
    <property type="entry name" value="Cytochrome b5-like heme/steroid binding domain"/>
    <property type="match status" value="1"/>
</dbReference>
<dbReference type="Proteomes" id="UP000664859">
    <property type="component" value="Unassembled WGS sequence"/>
</dbReference>
<feature type="domain" description="Cytochrome b5 heme-binding" evidence="7">
    <location>
        <begin position="105"/>
        <end position="165"/>
    </location>
</feature>
<evidence type="ECO:0000259" key="6">
    <source>
        <dbReference type="PROSITE" id="PS50181"/>
    </source>
</evidence>
<dbReference type="PANTHER" id="PTHR19359">
    <property type="entry name" value="CYTOCHROME B5"/>
    <property type="match status" value="1"/>
</dbReference>
<organism evidence="8 9">
    <name type="scientific">Tribonema minus</name>
    <dbReference type="NCBI Taxonomy" id="303371"/>
    <lineage>
        <taxon>Eukaryota</taxon>
        <taxon>Sar</taxon>
        <taxon>Stramenopiles</taxon>
        <taxon>Ochrophyta</taxon>
        <taxon>PX clade</taxon>
        <taxon>Xanthophyceae</taxon>
        <taxon>Tribonematales</taxon>
        <taxon>Tribonemataceae</taxon>
        <taxon>Tribonema</taxon>
    </lineage>
</organism>
<gene>
    <name evidence="8" type="ORF">JKP88DRAFT_335230</name>
</gene>
<evidence type="ECO:0000259" key="7">
    <source>
        <dbReference type="PROSITE" id="PS50255"/>
    </source>
</evidence>
<name>A0A835YMT3_9STRA</name>